<gene>
    <name evidence="2" type="ORF">J421_1812</name>
</gene>
<dbReference type="SUPFAM" id="SSF56801">
    <property type="entry name" value="Acetyl-CoA synthetase-like"/>
    <property type="match status" value="1"/>
</dbReference>
<keyword evidence="3" id="KW-1185">Reference proteome</keyword>
<evidence type="ECO:0000313" key="2">
    <source>
        <dbReference type="EMBL" id="AHG89349.1"/>
    </source>
</evidence>
<dbReference type="InterPro" id="IPR050237">
    <property type="entry name" value="ATP-dep_AMP-bd_enzyme"/>
</dbReference>
<sequence>MNVAELLAGPVAERPDAPALVERVGGRTRATTFAALDAAARATAALLVARGVRAGDAVLFFAPPSVELYAALAAVFRVGAVAMFVEPSAGRGVLDAACAMWPPAALVASRKAHLLRLVSRAIRRIPVKLVTRGWVPSAARLPLGGADAPLHPCDADAPALLTFTSGSTGTPKAAVRTHGILRAQLDALRPLAARAGERELVSLPIVVLVNLAAGATTVLPDADLRRPGAIDPAPVLAQLAEHDVGRVTASPAFLERLVDASTDGALARLASVVTGGGPVFPDLVARVKRAARDARIVAVYGSTEAEPIAHVRDDELSPDDHAATRAGRGLLAGTPDACVSLRIIHARPDAPLGPLGAAELEALRCAPGEPGEIVVAGAHVVRGYLRGIGDAETKVRVDDVVWHRTGDAGYLDERGRLWLLGRAAAAIVDARGTLYPFAAEAAARAMLGPRRVAVVAHHGRRVLVVERGADVDVPTLLGALSWAHLDDVASVDTMPTDRRHNAKIDYAAVRAMLR</sequence>
<dbReference type="Pfam" id="PF00501">
    <property type="entry name" value="AMP-binding"/>
    <property type="match status" value="1"/>
</dbReference>
<reference evidence="2 3" key="1">
    <citation type="journal article" date="2014" name="Genome Announc.">
        <title>Genome Sequence and Methylome of Soil Bacterium Gemmatirosa kalamazoonensis KBS708T, a Member of the Rarely Cultivated Gemmatimonadetes Phylum.</title>
        <authorList>
            <person name="Debruyn J.M."/>
            <person name="Radosevich M."/>
            <person name="Wommack K.E."/>
            <person name="Polson S.W."/>
            <person name="Hauser L.J."/>
            <person name="Fawaz M.N."/>
            <person name="Korlach J."/>
            <person name="Tsai Y.C."/>
        </authorList>
    </citation>
    <scope>NUCLEOTIDE SEQUENCE [LARGE SCALE GENOMIC DNA]</scope>
    <source>
        <strain evidence="2 3">KBS708</strain>
    </source>
</reference>
<dbReference type="EMBL" id="CP007128">
    <property type="protein sequence ID" value="AHG89349.1"/>
    <property type="molecule type" value="Genomic_DNA"/>
</dbReference>
<dbReference type="InterPro" id="IPR042099">
    <property type="entry name" value="ANL_N_sf"/>
</dbReference>
<protein>
    <submittedName>
        <fullName evidence="2">AMP-dependent synthetase and ligase</fullName>
    </submittedName>
</protein>
<dbReference type="PANTHER" id="PTHR43767:SF1">
    <property type="entry name" value="NONRIBOSOMAL PEPTIDE SYNTHASE PES1 (EUROFUNG)-RELATED"/>
    <property type="match status" value="1"/>
</dbReference>
<name>W0RE31_9BACT</name>
<dbReference type="GO" id="GO:0016874">
    <property type="term" value="F:ligase activity"/>
    <property type="evidence" value="ECO:0007669"/>
    <property type="project" value="UniProtKB-KW"/>
</dbReference>
<dbReference type="HOGENOM" id="CLU_000022_59_12_0"/>
<feature type="domain" description="AMP-dependent synthetase/ligase" evidence="1">
    <location>
        <begin position="11"/>
        <end position="385"/>
    </location>
</feature>
<proteinExistence type="predicted"/>
<dbReference type="InterPro" id="IPR020845">
    <property type="entry name" value="AMP-binding_CS"/>
</dbReference>
<dbReference type="PANTHER" id="PTHR43767">
    <property type="entry name" value="LONG-CHAIN-FATTY-ACID--COA LIGASE"/>
    <property type="match status" value="1"/>
</dbReference>
<dbReference type="eggNOG" id="COG0318">
    <property type="taxonomic scope" value="Bacteria"/>
</dbReference>
<dbReference type="PROSITE" id="PS00455">
    <property type="entry name" value="AMP_BINDING"/>
    <property type="match status" value="1"/>
</dbReference>
<evidence type="ECO:0000259" key="1">
    <source>
        <dbReference type="Pfam" id="PF00501"/>
    </source>
</evidence>
<dbReference type="InterPro" id="IPR000873">
    <property type="entry name" value="AMP-dep_synth/lig_dom"/>
</dbReference>
<keyword evidence="2" id="KW-0436">Ligase</keyword>
<dbReference type="InParanoid" id="W0RE31"/>
<dbReference type="OrthoDB" id="9803968at2"/>
<dbReference type="RefSeq" id="WP_025410852.1">
    <property type="nucleotide sequence ID" value="NZ_CP007128.1"/>
</dbReference>
<dbReference type="AlphaFoldDB" id="W0RE31"/>
<accession>W0RE31</accession>
<dbReference type="KEGG" id="gba:J421_1812"/>
<evidence type="ECO:0000313" key="3">
    <source>
        <dbReference type="Proteomes" id="UP000019151"/>
    </source>
</evidence>
<dbReference type="Proteomes" id="UP000019151">
    <property type="component" value="Chromosome"/>
</dbReference>
<dbReference type="Gene3D" id="3.40.50.12780">
    <property type="entry name" value="N-terminal domain of ligase-like"/>
    <property type="match status" value="1"/>
</dbReference>
<dbReference type="STRING" id="861299.J421_1812"/>
<dbReference type="PATRIC" id="fig|861299.3.peg.1843"/>
<organism evidence="2 3">
    <name type="scientific">Gemmatirosa kalamazoonensis</name>
    <dbReference type="NCBI Taxonomy" id="861299"/>
    <lineage>
        <taxon>Bacteria</taxon>
        <taxon>Pseudomonadati</taxon>
        <taxon>Gemmatimonadota</taxon>
        <taxon>Gemmatimonadia</taxon>
        <taxon>Gemmatimonadales</taxon>
        <taxon>Gemmatimonadaceae</taxon>
        <taxon>Gemmatirosa</taxon>
    </lineage>
</organism>